<dbReference type="Pfam" id="PF13517">
    <property type="entry name" value="FG-GAP_3"/>
    <property type="match status" value="1"/>
</dbReference>
<accession>X0XX90</accession>
<sequence>DGDADLDLFVGQTFGKIYFYRNDGTPQISAWTFVSESFESIDAGSYSAPTFGDLDSDGDFDLLVGNDEGKLRFYRNDGITGSFSFVFITGYYDSIDVGERSAPVLCDFDSDGDPDLFVGESKGGLHYHKNLTLNSIRGCVTDETSPLEDAVVYLS</sequence>
<dbReference type="Gene3D" id="2.130.10.130">
    <property type="entry name" value="Integrin alpha, N-terminal"/>
    <property type="match status" value="1"/>
</dbReference>
<name>X0XX90_9ZZZZ</name>
<dbReference type="InterPro" id="IPR028994">
    <property type="entry name" value="Integrin_alpha_N"/>
</dbReference>
<feature type="non-terminal residue" evidence="2">
    <location>
        <position position="155"/>
    </location>
</feature>
<proteinExistence type="predicted"/>
<keyword evidence="1" id="KW-0732">Signal</keyword>
<dbReference type="AlphaFoldDB" id="X0XX90"/>
<evidence type="ECO:0000256" key="1">
    <source>
        <dbReference type="ARBA" id="ARBA00022729"/>
    </source>
</evidence>
<organism evidence="2">
    <name type="scientific">marine sediment metagenome</name>
    <dbReference type="NCBI Taxonomy" id="412755"/>
    <lineage>
        <taxon>unclassified sequences</taxon>
        <taxon>metagenomes</taxon>
        <taxon>ecological metagenomes</taxon>
    </lineage>
</organism>
<evidence type="ECO:0000313" key="2">
    <source>
        <dbReference type="EMBL" id="GAG47945.1"/>
    </source>
</evidence>
<protein>
    <recommendedName>
        <fullName evidence="3">VCBS repeat-containing protein</fullName>
    </recommendedName>
</protein>
<dbReference type="InterPro" id="IPR013517">
    <property type="entry name" value="FG-GAP"/>
</dbReference>
<feature type="non-terminal residue" evidence="2">
    <location>
        <position position="1"/>
    </location>
</feature>
<dbReference type="EMBL" id="BARS01057024">
    <property type="protein sequence ID" value="GAG47945.1"/>
    <property type="molecule type" value="Genomic_DNA"/>
</dbReference>
<comment type="caution">
    <text evidence="2">The sequence shown here is derived from an EMBL/GenBank/DDBJ whole genome shotgun (WGS) entry which is preliminary data.</text>
</comment>
<gene>
    <name evidence="2" type="ORF">S01H1_83774</name>
</gene>
<evidence type="ECO:0008006" key="3">
    <source>
        <dbReference type="Google" id="ProtNLM"/>
    </source>
</evidence>
<dbReference type="SUPFAM" id="SSF69318">
    <property type="entry name" value="Integrin alpha N-terminal domain"/>
    <property type="match status" value="1"/>
</dbReference>
<dbReference type="PANTHER" id="PTHR44103">
    <property type="entry name" value="PROPROTEIN CONVERTASE P"/>
    <property type="match status" value="1"/>
</dbReference>
<dbReference type="PANTHER" id="PTHR44103:SF1">
    <property type="entry name" value="PROPROTEIN CONVERTASE P"/>
    <property type="match status" value="1"/>
</dbReference>
<reference evidence="2" key="1">
    <citation type="journal article" date="2014" name="Front. Microbiol.">
        <title>High frequency of phylogenetically diverse reductive dehalogenase-homologous genes in deep subseafloor sedimentary metagenomes.</title>
        <authorList>
            <person name="Kawai M."/>
            <person name="Futagami T."/>
            <person name="Toyoda A."/>
            <person name="Takaki Y."/>
            <person name="Nishi S."/>
            <person name="Hori S."/>
            <person name="Arai W."/>
            <person name="Tsubouchi T."/>
            <person name="Morono Y."/>
            <person name="Uchiyama I."/>
            <person name="Ito T."/>
            <person name="Fujiyama A."/>
            <person name="Inagaki F."/>
            <person name="Takami H."/>
        </authorList>
    </citation>
    <scope>NUCLEOTIDE SEQUENCE</scope>
    <source>
        <strain evidence="2">Expedition CK06-06</strain>
    </source>
</reference>